<dbReference type="SMART" id="SM00861">
    <property type="entry name" value="Transket_pyr"/>
    <property type="match status" value="1"/>
</dbReference>
<dbReference type="Pfam" id="PF00456">
    <property type="entry name" value="Transketolase_N"/>
    <property type="match status" value="1"/>
</dbReference>
<feature type="site" description="Important for catalytic activity" evidence="20">
    <location>
        <position position="260"/>
    </location>
</feature>
<dbReference type="InterPro" id="IPR005478">
    <property type="entry name" value="Transketolase_bac-like"/>
</dbReference>
<evidence type="ECO:0000259" key="23">
    <source>
        <dbReference type="SMART" id="SM00861"/>
    </source>
</evidence>
<feature type="binding site" evidence="18">
    <location>
        <begin position="114"/>
        <end position="116"/>
    </location>
    <ligand>
        <name>thiamine diphosphate</name>
        <dbReference type="ChEBI" id="CHEBI:58937"/>
    </ligand>
</feature>
<keyword evidence="10 19" id="KW-0479">Metal-binding</keyword>
<feature type="binding site" evidence="17">
    <location>
        <position position="454"/>
    </location>
    <ligand>
        <name>substrate</name>
    </ligand>
</feature>
<dbReference type="InterPro" id="IPR049557">
    <property type="entry name" value="Transketolase_CS"/>
</dbReference>
<dbReference type="PROSITE" id="PS00802">
    <property type="entry name" value="TRANSKETOLASE_2"/>
    <property type="match status" value="1"/>
</dbReference>
<dbReference type="InterPro" id="IPR029061">
    <property type="entry name" value="THDP-binding"/>
</dbReference>
<dbReference type="EC" id="2.2.1.1" evidence="7 15"/>
<comment type="cofactor">
    <cofactor evidence="19">
        <name>Mg(2+)</name>
        <dbReference type="ChEBI" id="CHEBI:18420"/>
    </cofactor>
    <text evidence="19">Binds 1 Mg(2+) ion per subunit. Can also utilize other divalent metal cations, such as Ca(2+), Mn(2+) and Co(2+).</text>
</comment>
<evidence type="ECO:0000256" key="17">
    <source>
        <dbReference type="PIRSR" id="PIRSR605478-2"/>
    </source>
</evidence>
<feature type="binding site" evidence="18">
    <location>
        <position position="156"/>
    </location>
    <ligand>
        <name>thiamine diphosphate</name>
        <dbReference type="ChEBI" id="CHEBI:58937"/>
    </ligand>
</feature>
<comment type="similarity">
    <text evidence="5 21">Belongs to the transketolase family.</text>
</comment>
<evidence type="ECO:0000256" key="18">
    <source>
        <dbReference type="PIRSR" id="PIRSR605478-3"/>
    </source>
</evidence>
<evidence type="ECO:0000256" key="22">
    <source>
        <dbReference type="SAM" id="Phobius"/>
    </source>
</evidence>
<evidence type="ECO:0000256" key="3">
    <source>
        <dbReference type="ARBA" id="ARBA00001941"/>
    </source>
</evidence>
<name>A0A1M6RXI9_9AQUI</name>
<dbReference type="SUPFAM" id="SSF52922">
    <property type="entry name" value="TK C-terminal domain-like"/>
    <property type="match status" value="1"/>
</dbReference>
<evidence type="ECO:0000256" key="12">
    <source>
        <dbReference type="ARBA" id="ARBA00022842"/>
    </source>
</evidence>
<evidence type="ECO:0000256" key="6">
    <source>
        <dbReference type="ARBA" id="ARBA00011738"/>
    </source>
</evidence>
<feature type="binding site" evidence="17">
    <location>
        <position position="377"/>
    </location>
    <ligand>
        <name>substrate</name>
    </ligand>
</feature>
<dbReference type="FunFam" id="3.40.50.920:FF:000003">
    <property type="entry name" value="Transketolase"/>
    <property type="match status" value="1"/>
</dbReference>
<accession>A0A1M6RXI9</accession>
<feature type="transmembrane region" description="Helical" evidence="22">
    <location>
        <begin position="60"/>
        <end position="80"/>
    </location>
</feature>
<dbReference type="EMBL" id="LT670846">
    <property type="protein sequence ID" value="SHK37048.1"/>
    <property type="molecule type" value="Genomic_DNA"/>
</dbReference>
<feature type="binding site" evidence="18">
    <location>
        <position position="430"/>
    </location>
    <ligand>
        <name>thiamine diphosphate</name>
        <dbReference type="ChEBI" id="CHEBI:58937"/>
    </ligand>
</feature>
<dbReference type="GO" id="GO:0005829">
    <property type="term" value="C:cytosol"/>
    <property type="evidence" value="ECO:0007669"/>
    <property type="project" value="TreeGrafter"/>
</dbReference>
<evidence type="ECO:0000256" key="14">
    <source>
        <dbReference type="ARBA" id="ARBA00049473"/>
    </source>
</evidence>
<evidence type="ECO:0000256" key="15">
    <source>
        <dbReference type="NCBIfam" id="TIGR00232"/>
    </source>
</evidence>
<organism evidence="24 25">
    <name type="scientific">Thermocrinis minervae</name>
    <dbReference type="NCBI Taxonomy" id="381751"/>
    <lineage>
        <taxon>Bacteria</taxon>
        <taxon>Pseudomonadati</taxon>
        <taxon>Aquificota</taxon>
        <taxon>Aquificia</taxon>
        <taxon>Aquificales</taxon>
        <taxon>Aquificaceae</taxon>
        <taxon>Thermocrinis</taxon>
    </lineage>
</organism>
<dbReference type="InterPro" id="IPR020826">
    <property type="entry name" value="Transketolase_BS"/>
</dbReference>
<dbReference type="Gene3D" id="3.40.50.920">
    <property type="match status" value="1"/>
</dbReference>
<dbReference type="PANTHER" id="PTHR43522">
    <property type="entry name" value="TRANSKETOLASE"/>
    <property type="match status" value="1"/>
</dbReference>
<feature type="site" description="Important for catalytic activity" evidence="20">
    <location>
        <position position="26"/>
    </location>
</feature>
<dbReference type="NCBIfam" id="TIGR00232">
    <property type="entry name" value="tktlase_bact"/>
    <property type="match status" value="1"/>
</dbReference>
<dbReference type="STRING" id="381751.SAMN05444391_0799"/>
<dbReference type="PANTHER" id="PTHR43522:SF2">
    <property type="entry name" value="TRANSKETOLASE 1-RELATED"/>
    <property type="match status" value="1"/>
</dbReference>
<comment type="cofactor">
    <cofactor evidence="18">
        <name>thiamine diphosphate</name>
        <dbReference type="ChEBI" id="CHEBI:58937"/>
    </cofactor>
    <text evidence="18">Binds 1 thiamine pyrophosphate per subunit. During the reaction, the substrate forms a covalent intermediate with the cofactor.</text>
</comment>
<keyword evidence="13 18" id="KW-0786">Thiamine pyrophosphate</keyword>
<comment type="catalytic activity">
    <reaction evidence="14 21">
        <text>D-sedoheptulose 7-phosphate + D-glyceraldehyde 3-phosphate = aldehydo-D-ribose 5-phosphate + D-xylulose 5-phosphate</text>
        <dbReference type="Rhea" id="RHEA:10508"/>
        <dbReference type="ChEBI" id="CHEBI:57483"/>
        <dbReference type="ChEBI" id="CHEBI:57737"/>
        <dbReference type="ChEBI" id="CHEBI:58273"/>
        <dbReference type="ChEBI" id="CHEBI:59776"/>
        <dbReference type="EC" id="2.2.1.1"/>
    </reaction>
</comment>
<dbReference type="SUPFAM" id="SSF52518">
    <property type="entry name" value="Thiamin diphosphate-binding fold (THDP-binding)"/>
    <property type="match status" value="2"/>
</dbReference>
<dbReference type="Pfam" id="PF22613">
    <property type="entry name" value="Transketolase_C_1"/>
    <property type="match status" value="1"/>
</dbReference>
<evidence type="ECO:0000256" key="20">
    <source>
        <dbReference type="PIRSR" id="PIRSR605478-5"/>
    </source>
</evidence>
<feature type="binding site" evidence="18">
    <location>
        <position position="66"/>
    </location>
    <ligand>
        <name>thiamine diphosphate</name>
        <dbReference type="ChEBI" id="CHEBI:58937"/>
    </ligand>
</feature>
<gene>
    <name evidence="24" type="ORF">SAMN05444391_0799</name>
</gene>
<evidence type="ECO:0000256" key="4">
    <source>
        <dbReference type="ARBA" id="ARBA00002931"/>
    </source>
</evidence>
<dbReference type="AlphaFoldDB" id="A0A1M6RXI9"/>
<feature type="binding site" evidence="17">
    <location>
        <position position="466"/>
    </location>
    <ligand>
        <name>substrate</name>
    </ligand>
</feature>
<evidence type="ECO:0000256" key="8">
    <source>
        <dbReference type="ARBA" id="ARBA00016662"/>
    </source>
</evidence>
<evidence type="ECO:0000313" key="24">
    <source>
        <dbReference type="EMBL" id="SHK37048.1"/>
    </source>
</evidence>
<dbReference type="Gene3D" id="3.40.50.970">
    <property type="match status" value="2"/>
</dbReference>
<evidence type="ECO:0000256" key="11">
    <source>
        <dbReference type="ARBA" id="ARBA00022837"/>
    </source>
</evidence>
<dbReference type="GO" id="GO:0004802">
    <property type="term" value="F:transketolase activity"/>
    <property type="evidence" value="ECO:0007669"/>
    <property type="project" value="UniProtKB-UniRule"/>
</dbReference>
<protein>
    <recommendedName>
        <fullName evidence="8 15">Transketolase</fullName>
        <ecNumber evidence="7 15">2.2.1.1</ecNumber>
    </recommendedName>
</protein>
<keyword evidence="12 19" id="KW-0460">Magnesium</keyword>
<keyword evidence="22" id="KW-0812">Transmembrane</keyword>
<feature type="binding site" evidence="19">
    <location>
        <position position="187"/>
    </location>
    <ligand>
        <name>Mg(2+)</name>
        <dbReference type="ChEBI" id="CHEBI:18420"/>
    </ligand>
</feature>
<dbReference type="CDD" id="cd07033">
    <property type="entry name" value="TPP_PYR_DXS_TK_like"/>
    <property type="match status" value="1"/>
</dbReference>
<keyword evidence="11 21" id="KW-0106">Calcium</keyword>
<evidence type="ECO:0000256" key="7">
    <source>
        <dbReference type="ARBA" id="ARBA00013152"/>
    </source>
</evidence>
<feature type="binding site" evidence="17">
    <location>
        <position position="462"/>
    </location>
    <ligand>
        <name>substrate</name>
    </ligand>
</feature>
<sequence>MSRDELLINTIRFLSVDMVEKAKSGHPGMPLGASHIAYLIYDRFMRFNPKDPKWLNRDRFVLSAGHASAMLYSLLFVMGYDVSLDDLKAFRQLNSITPGHPESFLTPGVEATTGPLGQGIGNAVGMALAERYLSSYFNREGFPIIDHYTFALVSDGDLMEGVSCEVGELAGHWRLNKLIVIWDNNRVSIDGPTSLAWSEDVLKRFEAFGWYVDEVEDGYNLDLLEKAIRKAIEQGQKPAFISVRTHLAYGSPKEDDASAHGAPLGKEVVLETKRRFGWPEEEFYVPQEVYSYRQEKIEKGKRLQSEWEQTFKRYQEAYPELAKELLKALNKEWIDPLDSMEPFKEPLATRQASHRVLNFIAKHNPTMVGGSADLTESTGAHIKDSKAFSHENPTGRNIHFGVREHAMGTILNGMAYHGGILPFGGTFLVFSDYMRPSIRMAAMSQLQVIYIFTHDSIGLGEDGPTHQPVEHISSLRLIPNLWVIRPADANEVIYAYRLALSRKDGPTALILTRQKLPLIDRTRYAHPSGVLKGAYILADSEDPQVILIASGSEVHPTLKAWERLTSMGIKARVVNMVSFEVFELQPKEYKDQILPKGVKKVAIEAARGMCWHKYVGEDGLIISMETFGKSAPGDVLMEYFGFTEQNIVNSVQSWIK</sequence>
<dbReference type="FunFam" id="3.40.50.970:FF:000004">
    <property type="entry name" value="Transketolase"/>
    <property type="match status" value="1"/>
</dbReference>
<dbReference type="RefSeq" id="WP_079653939.1">
    <property type="nucleotide sequence ID" value="NZ_LT670846.1"/>
</dbReference>
<comment type="cofactor">
    <cofactor evidence="3">
        <name>Co(2+)</name>
        <dbReference type="ChEBI" id="CHEBI:48828"/>
    </cofactor>
</comment>
<dbReference type="InterPro" id="IPR005475">
    <property type="entry name" value="Transketolase-like_Pyr-bd"/>
</dbReference>
<keyword evidence="9 21" id="KW-0808">Transferase</keyword>
<comment type="cofactor">
    <cofactor evidence="2">
        <name>Mn(2+)</name>
        <dbReference type="ChEBI" id="CHEBI:29035"/>
    </cofactor>
</comment>
<comment type="function">
    <text evidence="4 21">Catalyzes the transfer of a two-carbon ketol group from a ketose donor to an aldose acceptor, via a covalent intermediate with the cofactor thiamine pyrophosphate.</text>
</comment>
<comment type="cofactor">
    <cofactor evidence="21">
        <name>Mg(2+)</name>
        <dbReference type="ChEBI" id="CHEBI:18420"/>
    </cofactor>
    <cofactor evidence="21">
        <name>Ca(2+)</name>
        <dbReference type="ChEBI" id="CHEBI:29108"/>
    </cofactor>
    <cofactor evidence="21">
        <name>Mn(2+)</name>
        <dbReference type="ChEBI" id="CHEBI:29035"/>
    </cofactor>
    <cofactor evidence="21">
        <name>Co(2+)</name>
        <dbReference type="ChEBI" id="CHEBI:48828"/>
    </cofactor>
    <text evidence="21">Binds 1 Mg(2+) ion per subunit. Can also utilize other divalent metal cations, such as Ca(2+), Mn(2+) and Co(2+).</text>
</comment>
<feature type="binding site" evidence="18">
    <location>
        <position position="260"/>
    </location>
    <ligand>
        <name>thiamine diphosphate</name>
        <dbReference type="ChEBI" id="CHEBI:58937"/>
    </ligand>
</feature>
<evidence type="ECO:0000256" key="19">
    <source>
        <dbReference type="PIRSR" id="PIRSR605478-4"/>
    </source>
</evidence>
<evidence type="ECO:0000256" key="13">
    <source>
        <dbReference type="ARBA" id="ARBA00023052"/>
    </source>
</evidence>
<feature type="binding site" evidence="17">
    <location>
        <position position="260"/>
    </location>
    <ligand>
        <name>substrate</name>
    </ligand>
</feature>
<dbReference type="InterPro" id="IPR055152">
    <property type="entry name" value="Transketolase-like_C_2"/>
</dbReference>
<dbReference type="InterPro" id="IPR009014">
    <property type="entry name" value="Transketo_C/PFOR_II"/>
</dbReference>
<evidence type="ECO:0000256" key="2">
    <source>
        <dbReference type="ARBA" id="ARBA00001936"/>
    </source>
</evidence>
<reference evidence="24 25" key="1">
    <citation type="submission" date="2016-11" db="EMBL/GenBank/DDBJ databases">
        <authorList>
            <person name="Jaros S."/>
            <person name="Januszkiewicz K."/>
            <person name="Wedrychowicz H."/>
        </authorList>
    </citation>
    <scope>NUCLEOTIDE SEQUENCE [LARGE SCALE GENOMIC DNA]</scope>
    <source>
        <strain evidence="24 25">DSM 19557</strain>
    </source>
</reference>
<keyword evidence="22" id="KW-1133">Transmembrane helix</keyword>
<dbReference type="OrthoDB" id="8732661at2"/>
<evidence type="ECO:0000256" key="1">
    <source>
        <dbReference type="ARBA" id="ARBA00001913"/>
    </source>
</evidence>
<dbReference type="FunFam" id="3.40.50.970:FF:000076">
    <property type="entry name" value="Transketolase"/>
    <property type="match status" value="1"/>
</dbReference>
<feature type="binding site" evidence="17">
    <location>
        <position position="350"/>
    </location>
    <ligand>
        <name>substrate</name>
    </ligand>
</feature>
<evidence type="ECO:0000256" key="21">
    <source>
        <dbReference type="RuleBase" id="RU004996"/>
    </source>
</evidence>
<feature type="active site" description="Proton donor" evidence="16">
    <location>
        <position position="404"/>
    </location>
</feature>
<evidence type="ECO:0000256" key="9">
    <source>
        <dbReference type="ARBA" id="ARBA00022679"/>
    </source>
</evidence>
<evidence type="ECO:0000256" key="10">
    <source>
        <dbReference type="ARBA" id="ARBA00022723"/>
    </source>
</evidence>
<dbReference type="InterPro" id="IPR005474">
    <property type="entry name" value="Transketolase_N"/>
</dbReference>
<feature type="binding site" evidence="17">
    <location>
        <position position="513"/>
    </location>
    <ligand>
        <name>substrate</name>
    </ligand>
</feature>
<dbReference type="Pfam" id="PF02779">
    <property type="entry name" value="Transket_pyr"/>
    <property type="match status" value="1"/>
</dbReference>
<evidence type="ECO:0000313" key="25">
    <source>
        <dbReference type="Proteomes" id="UP000189810"/>
    </source>
</evidence>
<feature type="binding site" evidence="19">
    <location>
        <position position="185"/>
    </location>
    <ligand>
        <name>Mg(2+)</name>
        <dbReference type="ChEBI" id="CHEBI:18420"/>
    </ligand>
</feature>
<evidence type="ECO:0000256" key="16">
    <source>
        <dbReference type="PIRSR" id="PIRSR605478-1"/>
    </source>
</evidence>
<dbReference type="InterPro" id="IPR033247">
    <property type="entry name" value="Transketolase_fam"/>
</dbReference>
<dbReference type="GO" id="GO:0006098">
    <property type="term" value="P:pentose-phosphate shunt"/>
    <property type="evidence" value="ECO:0007669"/>
    <property type="project" value="TreeGrafter"/>
</dbReference>
<comment type="cofactor">
    <cofactor evidence="1">
        <name>Ca(2+)</name>
        <dbReference type="ChEBI" id="CHEBI:29108"/>
    </cofactor>
</comment>
<feature type="domain" description="Transketolase-like pyrimidine-binding" evidence="23">
    <location>
        <begin position="347"/>
        <end position="518"/>
    </location>
</feature>
<feature type="binding site" evidence="19">
    <location>
        <position position="155"/>
    </location>
    <ligand>
        <name>Mg(2+)</name>
        <dbReference type="ChEBI" id="CHEBI:18420"/>
    </ligand>
</feature>
<dbReference type="Proteomes" id="UP000189810">
    <property type="component" value="Chromosome I"/>
</dbReference>
<feature type="binding site" evidence="18">
    <location>
        <position position="185"/>
    </location>
    <ligand>
        <name>thiamine diphosphate</name>
        <dbReference type="ChEBI" id="CHEBI:58937"/>
    </ligand>
</feature>
<dbReference type="CDD" id="cd02012">
    <property type="entry name" value="TPP_TK"/>
    <property type="match status" value="1"/>
</dbReference>
<comment type="subunit">
    <text evidence="6 21">Homodimer.</text>
</comment>
<keyword evidence="25" id="KW-1185">Reference proteome</keyword>
<dbReference type="GO" id="GO:0046872">
    <property type="term" value="F:metal ion binding"/>
    <property type="evidence" value="ECO:0007669"/>
    <property type="project" value="UniProtKB-KW"/>
</dbReference>
<keyword evidence="22" id="KW-0472">Membrane</keyword>
<feature type="binding site" evidence="17">
    <location>
        <position position="26"/>
    </location>
    <ligand>
        <name>substrate</name>
    </ligand>
</feature>
<proteinExistence type="inferred from homology"/>
<evidence type="ECO:0000256" key="5">
    <source>
        <dbReference type="ARBA" id="ARBA00007131"/>
    </source>
</evidence>
<dbReference type="PROSITE" id="PS00801">
    <property type="entry name" value="TRANSKETOLASE_1"/>
    <property type="match status" value="1"/>
</dbReference>